<name>E6ZM98_SPORE</name>
<proteinExistence type="predicted"/>
<dbReference type="eggNOG" id="ENOG502TKU8">
    <property type="taxonomic scope" value="Eukaryota"/>
</dbReference>
<evidence type="ECO:0000313" key="2">
    <source>
        <dbReference type="EMBL" id="CBQ68355.1"/>
    </source>
</evidence>
<feature type="chain" id="PRO_5003214765" evidence="1">
    <location>
        <begin position="24"/>
        <end position="356"/>
    </location>
</feature>
<reference evidence="2 3" key="1">
    <citation type="journal article" date="2010" name="Science">
        <title>Pathogenicity determinants in smut fungi revealed by genome comparison.</title>
        <authorList>
            <person name="Schirawski J."/>
            <person name="Mannhaupt G."/>
            <person name="Muench K."/>
            <person name="Brefort T."/>
            <person name="Schipper K."/>
            <person name="Doehlemann G."/>
            <person name="Di Stasio M."/>
            <person name="Roessel N."/>
            <person name="Mendoza-Mendoza A."/>
            <person name="Pester D."/>
            <person name="Mueller O."/>
            <person name="Winterberg B."/>
            <person name="Meyer E."/>
            <person name="Ghareeb H."/>
            <person name="Wollenberg T."/>
            <person name="Muensterkoetter M."/>
            <person name="Wong P."/>
            <person name="Walter M."/>
            <person name="Stukenbrock E."/>
            <person name="Gueldener U."/>
            <person name="Kahmann R."/>
        </authorList>
    </citation>
    <scope>NUCLEOTIDE SEQUENCE [LARGE SCALE GENOMIC DNA]</scope>
    <source>
        <strain evidence="3">SRZ2</strain>
    </source>
</reference>
<dbReference type="Proteomes" id="UP000008867">
    <property type="component" value="Chromosome 10"/>
</dbReference>
<dbReference type="HOGENOM" id="CLU_778843_0_0_1"/>
<dbReference type="EMBL" id="FQ311431">
    <property type="protein sequence ID" value="CBQ68355.1"/>
    <property type="molecule type" value="Genomic_DNA"/>
</dbReference>
<gene>
    <name evidence="2" type="ORF">sr11231</name>
</gene>
<sequence>MKLDTFILVQLAVLLALASPVLSDGFEKMKYVKPAFVPMQSINEQERLPDAKYPRFQPVYDRPRLPLSAEQSVEDGEFIMPALGQTIPPPPEHVEPVQPEEQTISAATEAGARPSSLVDAKSPNQKPWWQRWRLPWSTGAQVAPDNSMKSAQTNEVAAAAPAESAARSSAPIVTNSANQKSWLPQWRSPWSLIRAPAPEAAPISSTQQLRSWLRPDAKVPTMAGEKPNVPILSVASNYPGVRLPGNEWDGQIVRAMSQRGGSFVVSAGDKGMWLVTKNGQLKQVVDPHDRQSFHKAMEESQLHSEELPKLDLAASQAVPKTANSGGLWSGIAEKARGAMGAVGGARSSLWQYLHGV</sequence>
<accession>E6ZM98</accession>
<keyword evidence="1" id="KW-0732">Signal</keyword>
<dbReference type="VEuPathDB" id="FungiDB:sr11231"/>
<dbReference type="AlphaFoldDB" id="E6ZM98"/>
<organism evidence="2 3">
    <name type="scientific">Sporisorium reilianum (strain SRZ2)</name>
    <name type="common">Maize head smut fungus</name>
    <dbReference type="NCBI Taxonomy" id="999809"/>
    <lineage>
        <taxon>Eukaryota</taxon>
        <taxon>Fungi</taxon>
        <taxon>Dikarya</taxon>
        <taxon>Basidiomycota</taxon>
        <taxon>Ustilaginomycotina</taxon>
        <taxon>Ustilaginomycetes</taxon>
        <taxon>Ustilaginales</taxon>
        <taxon>Ustilaginaceae</taxon>
        <taxon>Sporisorium</taxon>
    </lineage>
</organism>
<feature type="signal peptide" evidence="1">
    <location>
        <begin position="1"/>
        <end position="23"/>
    </location>
</feature>
<protein>
    <submittedName>
        <fullName evidence="2">Conserved hypothetical Ustilaginaceae-specific protein</fullName>
    </submittedName>
</protein>
<dbReference type="OrthoDB" id="2556307at2759"/>
<evidence type="ECO:0000256" key="1">
    <source>
        <dbReference type="SAM" id="SignalP"/>
    </source>
</evidence>
<evidence type="ECO:0000313" key="3">
    <source>
        <dbReference type="Proteomes" id="UP000008867"/>
    </source>
</evidence>
<keyword evidence="3" id="KW-1185">Reference proteome</keyword>